<dbReference type="EMBL" id="JAWDJR010000005">
    <property type="protein sequence ID" value="KAK9974107.1"/>
    <property type="molecule type" value="Genomic_DNA"/>
</dbReference>
<sequence>MSGQKYATIPAIPPLVKGLLKSTQSSAYESAPLRAFQLIAVQQLQERLKREAAFSDRASNTVILATVLDPRFRKLKFLMSNMFKINCKQWHFKREGRWMCSSMAVAVLPPPILQLLNQHL</sequence>
<dbReference type="Proteomes" id="UP001479290">
    <property type="component" value="Unassembled WGS sequence"/>
</dbReference>
<keyword evidence="2" id="KW-1185">Reference proteome</keyword>
<comment type="caution">
    <text evidence="1">The sequence shown here is derived from an EMBL/GenBank/DDBJ whole genome shotgun (WGS) entry which is preliminary data.</text>
</comment>
<accession>A0AAW2ANG2</accession>
<organism evidence="1 2">
    <name type="scientific">Culter alburnus</name>
    <name type="common">Topmouth culter</name>
    <dbReference type="NCBI Taxonomy" id="194366"/>
    <lineage>
        <taxon>Eukaryota</taxon>
        <taxon>Metazoa</taxon>
        <taxon>Chordata</taxon>
        <taxon>Craniata</taxon>
        <taxon>Vertebrata</taxon>
        <taxon>Euteleostomi</taxon>
        <taxon>Actinopterygii</taxon>
        <taxon>Neopterygii</taxon>
        <taxon>Teleostei</taxon>
        <taxon>Ostariophysi</taxon>
        <taxon>Cypriniformes</taxon>
        <taxon>Xenocyprididae</taxon>
        <taxon>Xenocypridinae</taxon>
        <taxon>Culter</taxon>
    </lineage>
</organism>
<gene>
    <name evidence="1" type="ORF">ABG768_022216</name>
</gene>
<evidence type="ECO:0000313" key="1">
    <source>
        <dbReference type="EMBL" id="KAK9974107.1"/>
    </source>
</evidence>
<reference evidence="1 2" key="1">
    <citation type="submission" date="2024-05" db="EMBL/GenBank/DDBJ databases">
        <title>A high-quality chromosomal-level genome assembly of Topmouth culter (Culter alburnus).</title>
        <authorList>
            <person name="Zhao H."/>
        </authorList>
    </citation>
    <scope>NUCLEOTIDE SEQUENCE [LARGE SCALE GENOMIC DNA]</scope>
    <source>
        <strain evidence="1">CATC2023</strain>
        <tissue evidence="1">Muscle</tissue>
    </source>
</reference>
<protein>
    <submittedName>
        <fullName evidence="1">Uncharacterized protein</fullName>
    </submittedName>
</protein>
<proteinExistence type="predicted"/>
<evidence type="ECO:0000313" key="2">
    <source>
        <dbReference type="Proteomes" id="UP001479290"/>
    </source>
</evidence>
<dbReference type="AlphaFoldDB" id="A0AAW2ANG2"/>
<name>A0AAW2ANG2_CULAL</name>